<organism evidence="1 2">
    <name type="scientific">Serratia fonticola</name>
    <dbReference type="NCBI Taxonomy" id="47917"/>
    <lineage>
        <taxon>Bacteria</taxon>
        <taxon>Pseudomonadati</taxon>
        <taxon>Pseudomonadota</taxon>
        <taxon>Gammaproteobacteria</taxon>
        <taxon>Enterobacterales</taxon>
        <taxon>Yersiniaceae</taxon>
        <taxon>Serratia</taxon>
    </lineage>
</organism>
<dbReference type="Proteomes" id="UP000659084">
    <property type="component" value="Unassembled WGS sequence"/>
</dbReference>
<evidence type="ECO:0000313" key="2">
    <source>
        <dbReference type="Proteomes" id="UP000659084"/>
    </source>
</evidence>
<dbReference type="EMBL" id="JACNYO010000003">
    <property type="protein sequence ID" value="MBC3211383.1"/>
    <property type="molecule type" value="Genomic_DNA"/>
</dbReference>
<gene>
    <name evidence="1" type="ORF">H8J20_04450</name>
</gene>
<evidence type="ECO:0000313" key="1">
    <source>
        <dbReference type="EMBL" id="MBC3211383.1"/>
    </source>
</evidence>
<accession>A0AAW3WKG3</accession>
<dbReference type="Pfam" id="PF22758">
    <property type="entry name" value="Phage_cement"/>
    <property type="match status" value="1"/>
</dbReference>
<protein>
    <submittedName>
        <fullName evidence="1">Uncharacterized protein</fullName>
    </submittedName>
</protein>
<reference evidence="1" key="1">
    <citation type="submission" date="2020-08" db="EMBL/GenBank/DDBJ databases">
        <title>Food and environmental bacterial isolates.</title>
        <authorList>
            <person name="Richter L."/>
            <person name="Du Plessis E.M."/>
            <person name="Duvenage S."/>
            <person name="Allam M."/>
            <person name="Korsten L."/>
        </authorList>
    </citation>
    <scope>NUCLEOTIDE SEQUENCE</scope>
    <source>
        <strain evidence="1">UPMP2127</strain>
    </source>
</reference>
<dbReference type="InterPro" id="IPR054438">
    <property type="entry name" value="Struct_cement_gp24/gp6"/>
</dbReference>
<comment type="caution">
    <text evidence="1">The sequence shown here is derived from an EMBL/GenBank/DDBJ whole genome shotgun (WGS) entry which is preliminary data.</text>
</comment>
<name>A0AAW3WKG3_SERFO</name>
<proteinExistence type="predicted"/>
<dbReference type="RefSeq" id="WP_179252077.1">
    <property type="nucleotide sequence ID" value="NZ_JACBIV010000004.1"/>
</dbReference>
<dbReference type="AlphaFoldDB" id="A0AAW3WKG3"/>
<sequence>MKFQQKVNFDYGFGVVGEVSFDGPLRAKPGILKSADQANNVFGRVFTLNDDGTVAAGGDGAFWGVLGNPKEHTFTGRIGDEGSNTFVPNGVSAAFYDMAIINMLTSEAAKVGFNLWYSTATGETVALDASVGSLAGHLQVPNAKVARLPQASADGGIIVVQLTN</sequence>